<keyword evidence="6" id="KW-1185">Reference proteome</keyword>
<dbReference type="OrthoDB" id="5760647at2"/>
<dbReference type="CDD" id="cd00130">
    <property type="entry name" value="PAS"/>
    <property type="match status" value="1"/>
</dbReference>
<keyword evidence="1" id="KW-0285">Flavoprotein</keyword>
<dbReference type="InterPro" id="IPR035965">
    <property type="entry name" value="PAS-like_dom_sf"/>
</dbReference>
<name>H2BY12_GILLR</name>
<evidence type="ECO:0000313" key="6">
    <source>
        <dbReference type="Proteomes" id="UP000003844"/>
    </source>
</evidence>
<organism evidence="5 6">
    <name type="scientific">Gillisia limnaea (strain DSM 15749 / LMG 21470 / R-8282)</name>
    <dbReference type="NCBI Taxonomy" id="865937"/>
    <lineage>
        <taxon>Bacteria</taxon>
        <taxon>Pseudomonadati</taxon>
        <taxon>Bacteroidota</taxon>
        <taxon>Flavobacteriia</taxon>
        <taxon>Flavobacteriales</taxon>
        <taxon>Flavobacteriaceae</taxon>
        <taxon>Gillisia</taxon>
    </lineage>
</organism>
<proteinExistence type="predicted"/>
<dbReference type="Proteomes" id="UP000003844">
    <property type="component" value="Unassembled WGS sequence"/>
</dbReference>
<dbReference type="PANTHER" id="PTHR47429:SF2">
    <property type="entry name" value="PROTEIN TWIN LOV 1"/>
    <property type="match status" value="1"/>
</dbReference>
<dbReference type="HOGENOM" id="CLU_080231_1_0_10"/>
<accession>H2BY12</accession>
<sequence>MSKFKDNLSNMACLDLYLSSLSNEDYKKIQHKIQPIEQVSPLLSMDIFSGSHFQSLEKGRKRMDLASLLTHDTEREWQFDHELILNKDYDALVLTDANQTIQWVNKGFSKMTGYPANYALGKQPKFLQGAATKPEIRKSIREKLGRPDMFSETVVNYRKNKEEYICKITIIPLLDSSLNLTHFLAIEKEVA</sequence>
<feature type="domain" description="PAS" evidence="4">
    <location>
        <begin position="90"/>
        <end position="188"/>
    </location>
</feature>
<protein>
    <submittedName>
        <fullName evidence="5">Thioesterase superfamily protein</fullName>
    </submittedName>
</protein>
<reference evidence="6" key="1">
    <citation type="journal article" date="2012" name="Stand. Genomic Sci.">
        <title>Genome sequence of the Antarctic rhodopsins-containing flavobacterium Gillisia limnaea type strain (R-8282(T)).</title>
        <authorList>
            <person name="Riedel T."/>
            <person name="Held B."/>
            <person name="Nolan M."/>
            <person name="Lucas S."/>
            <person name="Lapidus A."/>
            <person name="Tice H."/>
            <person name="Del Rio T.G."/>
            <person name="Cheng J.F."/>
            <person name="Han C."/>
            <person name="Tapia R."/>
            <person name="Goodwin L.A."/>
            <person name="Pitluck S."/>
            <person name="Liolios K."/>
            <person name="Mavromatis K."/>
            <person name="Pagani I."/>
            <person name="Ivanova N."/>
            <person name="Mikhailova N."/>
            <person name="Pati A."/>
            <person name="Chen A."/>
            <person name="Palaniappan K."/>
            <person name="Land M."/>
            <person name="Rohde M."/>
            <person name="Tindall B.J."/>
            <person name="Detter J.C."/>
            <person name="Goker M."/>
            <person name="Bristow J."/>
            <person name="Eisen J.A."/>
            <person name="Markowitz V."/>
            <person name="Hugenholtz P."/>
            <person name="Kyrpides N.C."/>
            <person name="Klenk H.P."/>
            <person name="Woyke T."/>
        </authorList>
    </citation>
    <scope>NUCLEOTIDE SEQUENCE [LARGE SCALE GENOMIC DNA]</scope>
    <source>
        <strain evidence="6">DSM 15749 / LMG 21470 / R-8282</strain>
    </source>
</reference>
<dbReference type="AlphaFoldDB" id="H2BY12"/>
<dbReference type="STRING" id="865937.Gilli_2600"/>
<evidence type="ECO:0000313" key="5">
    <source>
        <dbReference type="EMBL" id="EHQ03218.1"/>
    </source>
</evidence>
<evidence type="ECO:0000256" key="1">
    <source>
        <dbReference type="ARBA" id="ARBA00022630"/>
    </source>
</evidence>
<dbReference type="eggNOG" id="COG1607">
    <property type="taxonomic scope" value="Bacteria"/>
</dbReference>
<dbReference type="Gene3D" id="3.30.450.20">
    <property type="entry name" value="PAS domain"/>
    <property type="match status" value="1"/>
</dbReference>
<dbReference type="EMBL" id="JH594606">
    <property type="protein sequence ID" value="EHQ03218.1"/>
    <property type="molecule type" value="Genomic_DNA"/>
</dbReference>
<evidence type="ECO:0000259" key="4">
    <source>
        <dbReference type="Pfam" id="PF13426"/>
    </source>
</evidence>
<dbReference type="RefSeq" id="WP_006989525.1">
    <property type="nucleotide sequence ID" value="NZ_JH594606.1"/>
</dbReference>
<evidence type="ECO:0000256" key="2">
    <source>
        <dbReference type="ARBA" id="ARBA00022643"/>
    </source>
</evidence>
<dbReference type="SUPFAM" id="SSF55785">
    <property type="entry name" value="PYP-like sensor domain (PAS domain)"/>
    <property type="match status" value="1"/>
</dbReference>
<dbReference type="InterPro" id="IPR000014">
    <property type="entry name" value="PAS"/>
</dbReference>
<gene>
    <name evidence="5" type="ORF">Gilli_2600</name>
</gene>
<dbReference type="NCBIfam" id="TIGR00229">
    <property type="entry name" value="sensory_box"/>
    <property type="match status" value="1"/>
</dbReference>
<evidence type="ECO:0000256" key="3">
    <source>
        <dbReference type="ARBA" id="ARBA00022991"/>
    </source>
</evidence>
<dbReference type="Pfam" id="PF13426">
    <property type="entry name" value="PAS_9"/>
    <property type="match status" value="1"/>
</dbReference>
<keyword evidence="2" id="KW-0288">FMN</keyword>
<dbReference type="PANTHER" id="PTHR47429">
    <property type="entry name" value="PROTEIN TWIN LOV 1"/>
    <property type="match status" value="1"/>
</dbReference>
<keyword evidence="3" id="KW-0157">Chromophore</keyword>